<evidence type="ECO:0000313" key="2">
    <source>
        <dbReference type="EMBL" id="CDZ97249.1"/>
    </source>
</evidence>
<sequence>MRLLLGKKSNRSLKQATSSSPPPPPSPLTYPLPVLPPLVHVQTASCPTSPGKPTPPLGKSSVTTPLRIHAMFSRSFSMNDVSLTGHPGQPALVSGTNPPYSVDSSDRLDENFSTMNPLFIRRSASDPVSPASPPYASSSLASLPSGAAPAWKAARDAIASRGQSDERQMDSALPPPPLGKPISSNWVVLKTTSPTLSHSTSLFFHPTSASTNSSPTSSLRESDGGSPISLKNSVRKKLSALSVRKASDESRSNTATSYTRKTSTNHIRRNILSGRQKDPSASSNRDSGDSLEQEYFSSSSSSTSSLEIEFLTRVTTPGCEQKGRHQSVETLLPSRIFLAL</sequence>
<proteinExistence type="predicted"/>
<dbReference type="EMBL" id="LN483167">
    <property type="protein sequence ID" value="CDZ97249.1"/>
    <property type="molecule type" value="Genomic_DNA"/>
</dbReference>
<feature type="region of interest" description="Disordered" evidence="1">
    <location>
        <begin position="199"/>
        <end position="305"/>
    </location>
</feature>
<dbReference type="AlphaFoldDB" id="A0A0F7SIX6"/>
<feature type="region of interest" description="Disordered" evidence="1">
    <location>
        <begin position="1"/>
        <end position="62"/>
    </location>
</feature>
<feature type="region of interest" description="Disordered" evidence="1">
    <location>
        <begin position="123"/>
        <end position="181"/>
    </location>
</feature>
<feature type="compositionally biased region" description="Low complexity" evidence="1">
    <location>
        <begin position="125"/>
        <end position="150"/>
    </location>
</feature>
<reference evidence="2" key="1">
    <citation type="submission" date="2014-08" db="EMBL/GenBank/DDBJ databases">
        <authorList>
            <person name="Sharma Rahul"/>
            <person name="Thines Marco"/>
        </authorList>
    </citation>
    <scope>NUCLEOTIDE SEQUENCE</scope>
</reference>
<feature type="compositionally biased region" description="Polar residues" evidence="1">
    <location>
        <begin position="252"/>
        <end position="265"/>
    </location>
</feature>
<name>A0A0F7SIX6_PHARH</name>
<accession>A0A0F7SIX6</accession>
<feature type="compositionally biased region" description="Pro residues" evidence="1">
    <location>
        <begin position="20"/>
        <end position="36"/>
    </location>
</feature>
<protein>
    <submittedName>
        <fullName evidence="2">Uncharacterized protein</fullName>
    </submittedName>
</protein>
<evidence type="ECO:0000256" key="1">
    <source>
        <dbReference type="SAM" id="MobiDB-lite"/>
    </source>
</evidence>
<feature type="compositionally biased region" description="Low complexity" evidence="1">
    <location>
        <begin position="199"/>
        <end position="219"/>
    </location>
</feature>
<organism evidence="2">
    <name type="scientific">Phaffia rhodozyma</name>
    <name type="common">Yeast</name>
    <name type="synonym">Xanthophyllomyces dendrorhous</name>
    <dbReference type="NCBI Taxonomy" id="264483"/>
    <lineage>
        <taxon>Eukaryota</taxon>
        <taxon>Fungi</taxon>
        <taxon>Dikarya</taxon>
        <taxon>Basidiomycota</taxon>
        <taxon>Agaricomycotina</taxon>
        <taxon>Tremellomycetes</taxon>
        <taxon>Cystofilobasidiales</taxon>
        <taxon>Mrakiaceae</taxon>
        <taxon>Phaffia</taxon>
    </lineage>
</organism>